<organism evidence="8 9">
    <name type="scientific">Oryza sativa subsp. japonica</name>
    <name type="common">Rice</name>
    <dbReference type="NCBI Taxonomy" id="39947"/>
    <lineage>
        <taxon>Eukaryota</taxon>
        <taxon>Viridiplantae</taxon>
        <taxon>Streptophyta</taxon>
        <taxon>Embryophyta</taxon>
        <taxon>Tracheophyta</taxon>
        <taxon>Spermatophyta</taxon>
        <taxon>Magnoliopsida</taxon>
        <taxon>Liliopsida</taxon>
        <taxon>Poales</taxon>
        <taxon>Poaceae</taxon>
        <taxon>BOP clade</taxon>
        <taxon>Oryzoideae</taxon>
        <taxon>Oryzeae</taxon>
        <taxon>Oryzinae</taxon>
        <taxon>Oryza</taxon>
        <taxon>Oryza sativa</taxon>
    </lineage>
</organism>
<keyword evidence="2" id="KW-0548">Nucleotidyltransferase</keyword>
<evidence type="ECO:0000256" key="1">
    <source>
        <dbReference type="ARBA" id="ARBA00022679"/>
    </source>
</evidence>
<dbReference type="Proteomes" id="UP000000763">
    <property type="component" value="Chromosome 10"/>
</dbReference>
<gene>
    <name evidence="8" type="ORF">OSJNBa0046L02.12</name>
</gene>
<dbReference type="AlphaFoldDB" id="Q33BK1"/>
<dbReference type="EMBL" id="AC079632">
    <property type="protein sequence ID" value="AAL73568.1"/>
    <property type="molecule type" value="Genomic_DNA"/>
</dbReference>
<reference evidence="9" key="2">
    <citation type="journal article" date="2008" name="Nucleic Acids Res.">
        <title>The rice annotation project database (RAP-DB): 2008 update.</title>
        <authorList>
            <consortium name="The rice annotation project (RAP)"/>
        </authorList>
    </citation>
    <scope>GENOME REANNOTATION</scope>
    <source>
        <strain evidence="9">cv. Nipponbare</strain>
    </source>
</reference>
<evidence type="ECO:0000256" key="2">
    <source>
        <dbReference type="ARBA" id="ARBA00022695"/>
    </source>
</evidence>
<evidence type="ECO:0000256" key="6">
    <source>
        <dbReference type="ARBA" id="ARBA00022918"/>
    </source>
</evidence>
<evidence type="ECO:0000256" key="3">
    <source>
        <dbReference type="ARBA" id="ARBA00022722"/>
    </source>
</evidence>
<keyword evidence="4" id="KW-0255">Endonuclease</keyword>
<dbReference type="GO" id="GO:0004519">
    <property type="term" value="F:endonuclease activity"/>
    <property type="evidence" value="ECO:0007669"/>
    <property type="project" value="UniProtKB-KW"/>
</dbReference>
<feature type="domain" description="Reverse transcriptase RNase H-like" evidence="7">
    <location>
        <begin position="2"/>
        <end position="46"/>
    </location>
</feature>
<name>Q33BK1_ORYSJ</name>
<evidence type="ECO:0000313" key="9">
    <source>
        <dbReference type="Proteomes" id="UP000000763"/>
    </source>
</evidence>
<keyword evidence="5" id="KW-0378">Hydrolase</keyword>
<keyword evidence="1" id="KW-0808">Transferase</keyword>
<reference evidence="9" key="1">
    <citation type="journal article" date="2005" name="Nature">
        <title>The map-based sequence of the rice genome.</title>
        <authorList>
            <consortium name="International rice genome sequencing project (IRGSP)"/>
            <person name="Matsumoto T."/>
            <person name="Wu J."/>
            <person name="Kanamori H."/>
            <person name="Katayose Y."/>
            <person name="Fujisawa M."/>
            <person name="Namiki N."/>
            <person name="Mizuno H."/>
            <person name="Yamamoto K."/>
            <person name="Antonio B.A."/>
            <person name="Baba T."/>
            <person name="Sakata K."/>
            <person name="Nagamura Y."/>
            <person name="Aoki H."/>
            <person name="Arikawa K."/>
            <person name="Arita K."/>
            <person name="Bito T."/>
            <person name="Chiden Y."/>
            <person name="Fujitsuka N."/>
            <person name="Fukunaka R."/>
            <person name="Hamada M."/>
            <person name="Harada C."/>
            <person name="Hayashi A."/>
            <person name="Hijishita S."/>
            <person name="Honda M."/>
            <person name="Hosokawa S."/>
            <person name="Ichikawa Y."/>
            <person name="Idonuma A."/>
            <person name="Iijima M."/>
            <person name="Ikeda M."/>
            <person name="Ikeno M."/>
            <person name="Ito K."/>
            <person name="Ito S."/>
            <person name="Ito T."/>
            <person name="Ito Y."/>
            <person name="Ito Y."/>
            <person name="Iwabuchi A."/>
            <person name="Kamiya K."/>
            <person name="Karasawa W."/>
            <person name="Kurita K."/>
            <person name="Katagiri S."/>
            <person name="Kikuta A."/>
            <person name="Kobayashi H."/>
            <person name="Kobayashi N."/>
            <person name="Machita K."/>
            <person name="Maehara T."/>
            <person name="Masukawa M."/>
            <person name="Mizubayashi T."/>
            <person name="Mukai Y."/>
            <person name="Nagasaki H."/>
            <person name="Nagata Y."/>
            <person name="Naito S."/>
            <person name="Nakashima M."/>
            <person name="Nakama Y."/>
            <person name="Nakamichi Y."/>
            <person name="Nakamura M."/>
            <person name="Meguro A."/>
            <person name="Negishi M."/>
            <person name="Ohta I."/>
            <person name="Ohta T."/>
            <person name="Okamoto M."/>
            <person name="Ono N."/>
            <person name="Saji S."/>
            <person name="Sakaguchi M."/>
            <person name="Sakai K."/>
            <person name="Shibata M."/>
            <person name="Shimokawa T."/>
            <person name="Song J."/>
            <person name="Takazaki Y."/>
            <person name="Terasawa K."/>
            <person name="Tsugane M."/>
            <person name="Tsuji K."/>
            <person name="Ueda S."/>
            <person name="Waki K."/>
            <person name="Yamagata H."/>
            <person name="Yamamoto M."/>
            <person name="Yamamoto S."/>
            <person name="Yamane H."/>
            <person name="Yoshiki S."/>
            <person name="Yoshihara R."/>
            <person name="Yukawa K."/>
            <person name="Zhong H."/>
            <person name="Yano M."/>
            <person name="Yuan Q."/>
            <person name="Ouyang S."/>
            <person name="Liu J."/>
            <person name="Jones K.M."/>
            <person name="Gansberger K."/>
            <person name="Moffat K."/>
            <person name="Hill J."/>
            <person name="Bera J."/>
            <person name="Fadrosh D."/>
            <person name="Jin S."/>
            <person name="Johri S."/>
            <person name="Kim M."/>
            <person name="Overton L."/>
            <person name="Reardon M."/>
            <person name="Tsitrin T."/>
            <person name="Vuong H."/>
            <person name="Weaver B."/>
            <person name="Ciecko A."/>
            <person name="Tallon L."/>
            <person name="Jackson J."/>
            <person name="Pai G."/>
            <person name="Aken S.V."/>
            <person name="Utterback T."/>
            <person name="Reidmuller S."/>
            <person name="Feldblyum T."/>
            <person name="Hsiao J."/>
            <person name="Zismann V."/>
            <person name="Iobst S."/>
            <person name="de Vazeille A.R."/>
            <person name="Buell C.R."/>
            <person name="Ying K."/>
            <person name="Li Y."/>
            <person name="Lu T."/>
            <person name="Huang Y."/>
            <person name="Zhao Q."/>
            <person name="Feng Q."/>
            <person name="Zhang L."/>
            <person name="Zhu J."/>
            <person name="Weng Q."/>
            <person name="Mu J."/>
            <person name="Lu Y."/>
            <person name="Fan D."/>
            <person name="Liu Y."/>
            <person name="Guan J."/>
            <person name="Zhang Y."/>
            <person name="Yu S."/>
            <person name="Liu X."/>
            <person name="Zhang Y."/>
            <person name="Hong G."/>
            <person name="Han B."/>
            <person name="Choisne N."/>
            <person name="Demange N."/>
            <person name="Orjeda G."/>
            <person name="Samain S."/>
            <person name="Cattolico L."/>
            <person name="Pelletier E."/>
            <person name="Couloux A."/>
            <person name="Segurens B."/>
            <person name="Wincker P."/>
            <person name="D'Hont A."/>
            <person name="Scarpelli C."/>
            <person name="Weissenbach J."/>
            <person name="Salanoubat M."/>
            <person name="Quetier F."/>
            <person name="Yu Y."/>
            <person name="Kim H.R."/>
            <person name="Rambo T."/>
            <person name="Currie J."/>
            <person name="Collura K."/>
            <person name="Luo M."/>
            <person name="Yang T."/>
            <person name="Ammiraju J.S.S."/>
            <person name="Engler F."/>
            <person name="Soderlund C."/>
            <person name="Wing R.A."/>
            <person name="Palmer L.E."/>
            <person name="de la Bastide M."/>
            <person name="Spiegel L."/>
            <person name="Nascimento L."/>
            <person name="Zutavern T."/>
            <person name="O'Shaughnessy A."/>
            <person name="Dike S."/>
            <person name="Dedhia N."/>
            <person name="Preston R."/>
            <person name="Balija V."/>
            <person name="McCombie W.R."/>
            <person name="Chow T."/>
            <person name="Chen H."/>
            <person name="Chung M."/>
            <person name="Chen C."/>
            <person name="Shaw J."/>
            <person name="Wu H."/>
            <person name="Hsiao K."/>
            <person name="Chao Y."/>
            <person name="Chu M."/>
            <person name="Cheng C."/>
            <person name="Hour A."/>
            <person name="Lee P."/>
            <person name="Lin S."/>
            <person name="Lin Y."/>
            <person name="Liou J."/>
            <person name="Liu S."/>
            <person name="Hsing Y."/>
            <person name="Raghuvanshi S."/>
            <person name="Mohanty A."/>
            <person name="Bharti A.K."/>
            <person name="Gaur A."/>
            <person name="Gupta V."/>
            <person name="Kumar D."/>
            <person name="Ravi V."/>
            <person name="Vij S."/>
            <person name="Kapur A."/>
            <person name="Khurana P."/>
            <person name="Khurana P."/>
            <person name="Khurana J.P."/>
            <person name="Tyagi A.K."/>
            <person name="Gaikwad K."/>
            <person name="Singh A."/>
            <person name="Dalal V."/>
            <person name="Srivastava S."/>
            <person name="Dixit A."/>
            <person name="Pal A.K."/>
            <person name="Ghazi I.A."/>
            <person name="Yadav M."/>
            <person name="Pandit A."/>
            <person name="Bhargava A."/>
            <person name="Sureshbabu K."/>
            <person name="Batra K."/>
            <person name="Sharma T.R."/>
            <person name="Mohapatra T."/>
            <person name="Singh N.K."/>
            <person name="Messing J."/>
            <person name="Nelson A.B."/>
            <person name="Fuks G."/>
            <person name="Kavchok S."/>
            <person name="Keizer G."/>
            <person name="Linton E."/>
            <person name="Llaca V."/>
            <person name="Song R."/>
            <person name="Tanyolac B."/>
            <person name="Young S."/>
            <person name="Ho-Il K."/>
            <person name="Hahn J.H."/>
            <person name="Sangsakoo G."/>
            <person name="Vanavichit A."/>
            <person name="de Mattos Luiz.A.T."/>
            <person name="Zimmer P.D."/>
            <person name="Malone G."/>
            <person name="Dellagostin O."/>
            <person name="de Oliveira A.C."/>
            <person name="Bevan M."/>
            <person name="Bancroft I."/>
            <person name="Minx P."/>
            <person name="Cordum H."/>
            <person name="Wilson R."/>
            <person name="Cheng Z."/>
            <person name="Jin W."/>
            <person name="Jiang J."/>
            <person name="Leong S.A."/>
            <person name="Iwama H."/>
            <person name="Gojobori T."/>
            <person name="Itoh T."/>
            <person name="Niimura Y."/>
            <person name="Fujii Y."/>
            <person name="Habara T."/>
            <person name="Sakai H."/>
            <person name="Sato Y."/>
            <person name="Wilson G."/>
            <person name="Kumar K."/>
            <person name="McCouch S."/>
            <person name="Juretic N."/>
            <person name="Hoen D."/>
            <person name="Wright S."/>
            <person name="Bruskiewich R."/>
            <person name="Bureau T."/>
            <person name="Miyao A."/>
            <person name="Hirochika H."/>
            <person name="Nishikawa T."/>
            <person name="Kadowaki K."/>
            <person name="Sugiura M."/>
            <person name="Burr B."/>
            <person name="Sasaki T."/>
        </authorList>
    </citation>
    <scope>NUCLEOTIDE SEQUENCE [LARGE SCALE GENOMIC DNA]</scope>
    <source>
        <strain evidence="9">cv. Nipponbare</strain>
    </source>
</reference>
<dbReference type="Pfam" id="PF17917">
    <property type="entry name" value="RT_RNaseH"/>
    <property type="match status" value="1"/>
</dbReference>
<evidence type="ECO:0000313" key="8">
    <source>
        <dbReference type="EMBL" id="AAL73568.1"/>
    </source>
</evidence>
<dbReference type="GO" id="GO:0016787">
    <property type="term" value="F:hydrolase activity"/>
    <property type="evidence" value="ECO:0007669"/>
    <property type="project" value="UniProtKB-KW"/>
</dbReference>
<keyword evidence="3" id="KW-0540">Nuclease</keyword>
<evidence type="ECO:0000259" key="7">
    <source>
        <dbReference type="Pfam" id="PF17917"/>
    </source>
</evidence>
<accession>Q33BK1</accession>
<dbReference type="GO" id="GO:0003964">
    <property type="term" value="F:RNA-directed DNA polymerase activity"/>
    <property type="evidence" value="ECO:0007669"/>
    <property type="project" value="UniProtKB-KW"/>
</dbReference>
<evidence type="ECO:0000256" key="4">
    <source>
        <dbReference type="ARBA" id="ARBA00022759"/>
    </source>
</evidence>
<proteinExistence type="predicted"/>
<dbReference type="InterPro" id="IPR041373">
    <property type="entry name" value="RT_RNaseH"/>
</dbReference>
<sequence>MPFRLDIASEDKVIGAVLTQEEDGKEYIITYLTRRLLDAETRTSQGTQTTIVDIQIHVLQKYERLQMQRKSGRLHSTGILDGSDETNLFETSSTEKNFNSGVGEKSKTEYYPLYSASHTG</sequence>
<keyword evidence="6" id="KW-0695">RNA-directed DNA polymerase</keyword>
<evidence type="ECO:0000256" key="5">
    <source>
        <dbReference type="ARBA" id="ARBA00022801"/>
    </source>
</evidence>
<protein>
    <submittedName>
        <fullName evidence="8">Polyprotein</fullName>
    </submittedName>
</protein>